<gene>
    <name evidence="4" type="ORF">MENT_LOCUS20364</name>
</gene>
<dbReference type="EMBL" id="CAJEWN010000148">
    <property type="protein sequence ID" value="CAD2169047.1"/>
    <property type="molecule type" value="Genomic_DNA"/>
</dbReference>
<evidence type="ECO:0000313" key="5">
    <source>
        <dbReference type="Proteomes" id="UP000580250"/>
    </source>
</evidence>
<organism evidence="4 5">
    <name type="scientific">Meloidogyne enterolobii</name>
    <name type="common">Root-knot nematode worm</name>
    <name type="synonym">Meloidogyne mayaguensis</name>
    <dbReference type="NCBI Taxonomy" id="390850"/>
    <lineage>
        <taxon>Eukaryota</taxon>
        <taxon>Metazoa</taxon>
        <taxon>Ecdysozoa</taxon>
        <taxon>Nematoda</taxon>
        <taxon>Chromadorea</taxon>
        <taxon>Rhabditida</taxon>
        <taxon>Tylenchina</taxon>
        <taxon>Tylenchomorpha</taxon>
        <taxon>Tylenchoidea</taxon>
        <taxon>Meloidogynidae</taxon>
        <taxon>Meloidogyninae</taxon>
        <taxon>Meloidogyne</taxon>
    </lineage>
</organism>
<dbReference type="OrthoDB" id="10047020at2759"/>
<dbReference type="GO" id="GO:0000145">
    <property type="term" value="C:exocyst"/>
    <property type="evidence" value="ECO:0007669"/>
    <property type="project" value="InterPro"/>
</dbReference>
<dbReference type="GO" id="GO:0051601">
    <property type="term" value="P:exocyst localization"/>
    <property type="evidence" value="ECO:0007669"/>
    <property type="project" value="TreeGrafter"/>
</dbReference>
<dbReference type="Gene3D" id="1.10.357.70">
    <property type="entry name" value="Exocyst complex component Sec6, C-terminal domain"/>
    <property type="match status" value="1"/>
</dbReference>
<evidence type="ECO:0000256" key="2">
    <source>
        <dbReference type="ARBA" id="ARBA00022448"/>
    </source>
</evidence>
<dbReference type="InterPro" id="IPR010326">
    <property type="entry name" value="EXOC3/Sec6"/>
</dbReference>
<keyword evidence="2" id="KW-0813">Transport</keyword>
<evidence type="ECO:0000313" key="4">
    <source>
        <dbReference type="EMBL" id="CAD2169047.1"/>
    </source>
</evidence>
<proteinExistence type="inferred from homology"/>
<dbReference type="InterPro" id="IPR042532">
    <property type="entry name" value="EXOC3/Sec6_C"/>
</dbReference>
<dbReference type="AlphaFoldDB" id="A0A6V7V2P7"/>
<name>A0A6V7V2P7_MELEN</name>
<dbReference type="Gene3D" id="1.10.357.50">
    <property type="match status" value="1"/>
</dbReference>
<keyword evidence="3" id="KW-0268">Exocytosis</keyword>
<dbReference type="GO" id="GO:0006887">
    <property type="term" value="P:exocytosis"/>
    <property type="evidence" value="ECO:0007669"/>
    <property type="project" value="UniProtKB-KW"/>
</dbReference>
<evidence type="ECO:0000256" key="3">
    <source>
        <dbReference type="ARBA" id="ARBA00022483"/>
    </source>
</evidence>
<sequence>MLGDPHLGIQAQSLVQEQPLLPRSTKNHLCDRFIEITRRDMHDWLNKTLIQEKDDWYKHVLPETDNDKHYYTQLPSILFGMVEDTVALSKEISQDIIPRVIDIAVDEFAIFSGKYKDAAMAYKGKHFEDRSLFQHYTATIIAIANNLDICLDSTDKLEKNIRLTMESNGSGGALSPTEQLGDLNGNGSLTTRSTAGGFSVVNRQELIDKMEQLKKKFDVGIQFTISALLEEVLEDIIRHLEQIMTRSWLMGSNDLETICITIADYFNDYKHLRGHIRSMLMRELLFKLVAEFMIGIDVRRLTFNKYEERHLAVERLKTDAKRIQQLFSKFFDDPEFQMPAIVNILPAIGEVLDLRDKTLLGLEASSLVRKYPDIPVEYLTSLIQIREDIGRAEAKNIAEEAVNNARYHPKGDQDAQKLFQMSKPGLTSKTGRALPALESTMHNMFATIITTTKGGIQGNNK</sequence>
<dbReference type="PANTHER" id="PTHR21292">
    <property type="entry name" value="EXOCYST COMPLEX COMPONENT SEC6-RELATED"/>
    <property type="match status" value="1"/>
</dbReference>
<dbReference type="GO" id="GO:0000149">
    <property type="term" value="F:SNARE binding"/>
    <property type="evidence" value="ECO:0007669"/>
    <property type="project" value="TreeGrafter"/>
</dbReference>
<comment type="similarity">
    <text evidence="1">Belongs to the SEC6 family.</text>
</comment>
<dbReference type="Pfam" id="PF06046">
    <property type="entry name" value="Sec6"/>
    <property type="match status" value="2"/>
</dbReference>
<accession>A0A6V7V2P7</accession>
<comment type="caution">
    <text evidence="4">The sequence shown here is derived from an EMBL/GenBank/DDBJ whole genome shotgun (WGS) entry which is preliminary data.</text>
</comment>
<reference evidence="4 5" key="1">
    <citation type="submission" date="2020-08" db="EMBL/GenBank/DDBJ databases">
        <authorList>
            <person name="Koutsovoulos G."/>
            <person name="Danchin GJ E."/>
        </authorList>
    </citation>
    <scope>NUCLEOTIDE SEQUENCE [LARGE SCALE GENOMIC DNA]</scope>
</reference>
<protein>
    <submittedName>
        <fullName evidence="4">Uncharacterized protein</fullName>
    </submittedName>
</protein>
<dbReference type="PANTHER" id="PTHR21292:SF1">
    <property type="entry name" value="EXOCYST COMPLEX COMPONENT 3"/>
    <property type="match status" value="1"/>
</dbReference>
<evidence type="ECO:0000256" key="1">
    <source>
        <dbReference type="ARBA" id="ARBA00009447"/>
    </source>
</evidence>
<dbReference type="Proteomes" id="UP000580250">
    <property type="component" value="Unassembled WGS sequence"/>
</dbReference>